<name>A0AAJ5BI82_9GAMM</name>
<dbReference type="RefSeq" id="WP_047779648.1">
    <property type="nucleotide sequence ID" value="NZ_FOLW01000011.1"/>
</dbReference>
<keyword evidence="2" id="KW-0472">Membrane</keyword>
<dbReference type="PANTHER" id="PTHR40278:SF1">
    <property type="entry name" value="DNA UTILIZATION PROTEIN HOFN"/>
    <property type="match status" value="1"/>
</dbReference>
<dbReference type="AlphaFoldDB" id="A0AAJ5BI82"/>
<organism evidence="3 4">
    <name type="scientific">Pragia fontium DSM 5563 = ATCC 49100</name>
    <dbReference type="NCBI Taxonomy" id="1122977"/>
    <lineage>
        <taxon>Bacteria</taxon>
        <taxon>Pseudomonadati</taxon>
        <taxon>Pseudomonadota</taxon>
        <taxon>Gammaproteobacteria</taxon>
        <taxon>Enterobacterales</taxon>
        <taxon>Budviciaceae</taxon>
        <taxon>Pragia</taxon>
    </lineage>
</organism>
<sequence>MLQVNFLPWRERRQKRALQHFVWLVILYLVLILLGLWGTYFSLARQNQRLSEQLVTIRDANDAIQQEIRHIQQLQAQVAIRDQSQRDIARIRQSGKNIQALFPNLERSLSPSLWLKLITIQQGRLVIEGQGRGYQTIVDFYQKMAISPLISELLLANVSAIGVELYAFRLSADWVEAK</sequence>
<evidence type="ECO:0000256" key="1">
    <source>
        <dbReference type="SAM" id="Coils"/>
    </source>
</evidence>
<accession>A0AAJ5BI82</accession>
<dbReference type="InterPro" id="IPR007813">
    <property type="entry name" value="PilN"/>
</dbReference>
<dbReference type="Pfam" id="PF05137">
    <property type="entry name" value="PilN"/>
    <property type="match status" value="1"/>
</dbReference>
<evidence type="ECO:0000256" key="2">
    <source>
        <dbReference type="SAM" id="Phobius"/>
    </source>
</evidence>
<protein>
    <submittedName>
        <fullName evidence="3">Pilus assembly protein HofN</fullName>
    </submittedName>
</protein>
<gene>
    <name evidence="3" type="ORF">SAMN02745723_11122</name>
</gene>
<dbReference type="Proteomes" id="UP000226420">
    <property type="component" value="Unassembled WGS sequence"/>
</dbReference>
<keyword evidence="2" id="KW-1133">Transmembrane helix</keyword>
<keyword evidence="1" id="KW-0175">Coiled coil</keyword>
<dbReference type="PANTHER" id="PTHR40278">
    <property type="entry name" value="DNA UTILIZATION PROTEIN HOFN"/>
    <property type="match status" value="1"/>
</dbReference>
<evidence type="ECO:0000313" key="3">
    <source>
        <dbReference type="EMBL" id="SFD24891.1"/>
    </source>
</evidence>
<evidence type="ECO:0000313" key="4">
    <source>
        <dbReference type="Proteomes" id="UP000226420"/>
    </source>
</evidence>
<comment type="caution">
    <text evidence="3">The sequence shown here is derived from an EMBL/GenBank/DDBJ whole genome shotgun (WGS) entry which is preliminary data.</text>
</comment>
<reference evidence="3 4" key="1">
    <citation type="submission" date="2016-10" db="EMBL/GenBank/DDBJ databases">
        <authorList>
            <person name="Varghese N."/>
            <person name="Submissions S."/>
        </authorList>
    </citation>
    <scope>NUCLEOTIDE SEQUENCE [LARGE SCALE GENOMIC DNA]</scope>
    <source>
        <strain evidence="3 4">DSM 5563</strain>
    </source>
</reference>
<dbReference type="InterPro" id="IPR052534">
    <property type="entry name" value="Extracell_DNA_Util/SecSys_Comp"/>
</dbReference>
<dbReference type="EMBL" id="FOLW01000011">
    <property type="protein sequence ID" value="SFD24891.1"/>
    <property type="molecule type" value="Genomic_DNA"/>
</dbReference>
<feature type="coiled-coil region" evidence="1">
    <location>
        <begin position="47"/>
        <end position="77"/>
    </location>
</feature>
<keyword evidence="2" id="KW-0812">Transmembrane</keyword>
<feature type="transmembrane region" description="Helical" evidence="2">
    <location>
        <begin position="21"/>
        <end position="43"/>
    </location>
</feature>
<proteinExistence type="predicted"/>